<keyword evidence="1" id="KW-0479">Metal-binding</keyword>
<comment type="caution">
    <text evidence="4">The sequence shown here is derived from an EMBL/GenBank/DDBJ whole genome shotgun (WGS) entry which is preliminary data.</text>
</comment>
<dbReference type="PANTHER" id="PTHR47662:SF2">
    <property type="entry name" value="RING-H2 FINGER PROTEIN ATL57-LIKE"/>
    <property type="match status" value="1"/>
</dbReference>
<evidence type="ECO:0000259" key="3">
    <source>
        <dbReference type="PROSITE" id="PS50089"/>
    </source>
</evidence>
<organism evidence="4 5">
    <name type="scientific">Citrus unshiu</name>
    <name type="common">Satsuma mandarin</name>
    <name type="synonym">Citrus nobilis var. unshiu</name>
    <dbReference type="NCBI Taxonomy" id="55188"/>
    <lineage>
        <taxon>Eukaryota</taxon>
        <taxon>Viridiplantae</taxon>
        <taxon>Streptophyta</taxon>
        <taxon>Embryophyta</taxon>
        <taxon>Tracheophyta</taxon>
        <taxon>Spermatophyta</taxon>
        <taxon>Magnoliopsida</taxon>
        <taxon>eudicotyledons</taxon>
        <taxon>Gunneridae</taxon>
        <taxon>Pentapetalae</taxon>
        <taxon>rosids</taxon>
        <taxon>malvids</taxon>
        <taxon>Sapindales</taxon>
        <taxon>Rutaceae</taxon>
        <taxon>Aurantioideae</taxon>
        <taxon>Citrus</taxon>
    </lineage>
</organism>
<dbReference type="CDD" id="cd23123">
    <property type="entry name" value="RING-H2_RHA2B"/>
    <property type="match status" value="1"/>
</dbReference>
<dbReference type="SMART" id="SM00184">
    <property type="entry name" value="RING"/>
    <property type="match status" value="1"/>
</dbReference>
<dbReference type="PANTHER" id="PTHR47662">
    <property type="entry name" value="RING-TYPE DOMAIN-CONTAINING PROTEIN"/>
    <property type="match status" value="1"/>
</dbReference>
<dbReference type="Pfam" id="PF13639">
    <property type="entry name" value="zf-RING_2"/>
    <property type="match status" value="1"/>
</dbReference>
<keyword evidence="5" id="KW-1185">Reference proteome</keyword>
<dbReference type="PROSITE" id="PS50089">
    <property type="entry name" value="ZF_RING_2"/>
    <property type="match status" value="1"/>
</dbReference>
<keyword evidence="1" id="KW-0863">Zinc-finger</keyword>
<keyword evidence="2" id="KW-1133">Transmembrane helix</keyword>
<dbReference type="Proteomes" id="UP000236630">
    <property type="component" value="Unassembled WGS sequence"/>
</dbReference>
<keyword evidence="1" id="KW-0862">Zinc</keyword>
<dbReference type="AlphaFoldDB" id="A0A2H5PQJ8"/>
<accession>A0A2H5PQJ8</accession>
<evidence type="ECO:0000256" key="1">
    <source>
        <dbReference type="PROSITE-ProRule" id="PRU00175"/>
    </source>
</evidence>
<keyword evidence="2" id="KW-0472">Membrane</keyword>
<reference evidence="4 5" key="1">
    <citation type="journal article" date="2017" name="Front. Genet.">
        <title>Draft sequencing of the heterozygous diploid genome of Satsuma (Citrus unshiu Marc.) using a hybrid assembly approach.</title>
        <authorList>
            <person name="Shimizu T."/>
            <person name="Tanizawa Y."/>
            <person name="Mochizuki T."/>
            <person name="Nagasaki H."/>
            <person name="Yoshioka T."/>
            <person name="Toyoda A."/>
            <person name="Fujiyama A."/>
            <person name="Kaminuma E."/>
            <person name="Nakamura Y."/>
        </authorList>
    </citation>
    <scope>NUCLEOTIDE SEQUENCE [LARGE SCALE GENOMIC DNA]</scope>
    <source>
        <strain evidence="5">cv. Miyagawa wase</strain>
    </source>
</reference>
<protein>
    <recommendedName>
        <fullName evidence="3">RING-type domain-containing protein</fullName>
    </recommendedName>
</protein>
<evidence type="ECO:0000256" key="2">
    <source>
        <dbReference type="SAM" id="Phobius"/>
    </source>
</evidence>
<name>A0A2H5PQJ8_CITUN</name>
<keyword evidence="2" id="KW-0812">Transmembrane</keyword>
<dbReference type="EMBL" id="BDQV01000108">
    <property type="protein sequence ID" value="GAY54622.1"/>
    <property type="molecule type" value="Genomic_DNA"/>
</dbReference>
<dbReference type="GO" id="GO:0008270">
    <property type="term" value="F:zinc ion binding"/>
    <property type="evidence" value="ECO:0007669"/>
    <property type="project" value="UniProtKB-KW"/>
</dbReference>
<proteinExistence type="predicted"/>
<dbReference type="InterPro" id="IPR001841">
    <property type="entry name" value="Znf_RING"/>
</dbReference>
<feature type="transmembrane region" description="Helical" evidence="2">
    <location>
        <begin position="15"/>
        <end position="38"/>
    </location>
</feature>
<gene>
    <name evidence="4" type="ORF">CUMW_158180</name>
</gene>
<evidence type="ECO:0000313" key="4">
    <source>
        <dbReference type="EMBL" id="GAY54622.1"/>
    </source>
</evidence>
<sequence length="178" mass="19676">MGLHGQLIDLSSDSLPLLIVALIANCFGNLRSLLFSLLHSVGMTRVDPVQNNPAGPHVGSGLASLIVLAEQLNKNRAFSYKYNNNNINKINDNCCCGQGVASSAAGSDCMVCLCTLRDGELVRKLDCRHVFHKDCLDGWLHHLNFNCPLCRSPVVSEERVWNTRRRVGGDLIQWFSLR</sequence>
<evidence type="ECO:0000313" key="5">
    <source>
        <dbReference type="Proteomes" id="UP000236630"/>
    </source>
</evidence>
<dbReference type="Gene3D" id="3.30.40.10">
    <property type="entry name" value="Zinc/RING finger domain, C3HC4 (zinc finger)"/>
    <property type="match status" value="1"/>
</dbReference>
<dbReference type="InterPro" id="IPR013083">
    <property type="entry name" value="Znf_RING/FYVE/PHD"/>
</dbReference>
<dbReference type="SUPFAM" id="SSF57850">
    <property type="entry name" value="RING/U-box"/>
    <property type="match status" value="1"/>
</dbReference>
<dbReference type="STRING" id="55188.A0A2H5PQJ8"/>
<feature type="domain" description="RING-type" evidence="3">
    <location>
        <begin position="109"/>
        <end position="151"/>
    </location>
</feature>